<proteinExistence type="predicted"/>
<keyword evidence="2" id="KW-1185">Reference proteome</keyword>
<dbReference type="RefSeq" id="WP_102993219.1">
    <property type="nucleotide sequence ID" value="NZ_FXTU01000002.1"/>
</dbReference>
<evidence type="ECO:0000313" key="2">
    <source>
        <dbReference type="Proteomes" id="UP001157946"/>
    </source>
</evidence>
<sequence length="109" mass="12987">MSECPFAFVYDERLGLARPVLYVEYEELSQEKQDEFELKCQECCSYIPERIKEIEQDYLQRYEALANTEDETEFLRLNDELNELSKRICELNLLYLQIEGTYLSANVHA</sequence>
<comment type="caution">
    <text evidence="1">The sequence shown here is derived from an EMBL/GenBank/DDBJ whole genome shotgun (WGS) entry which is preliminary data.</text>
</comment>
<accession>A0AA45WMZ0</accession>
<dbReference type="EMBL" id="FXTU01000002">
    <property type="protein sequence ID" value="SMP15217.1"/>
    <property type="molecule type" value="Genomic_DNA"/>
</dbReference>
<protein>
    <submittedName>
        <fullName evidence="1">Uncharacterized protein</fullName>
    </submittedName>
</protein>
<organism evidence="1 2">
    <name type="scientific">Laceyella tengchongensis</name>
    <dbReference type="NCBI Taxonomy" id="574699"/>
    <lineage>
        <taxon>Bacteria</taxon>
        <taxon>Bacillati</taxon>
        <taxon>Bacillota</taxon>
        <taxon>Bacilli</taxon>
        <taxon>Bacillales</taxon>
        <taxon>Thermoactinomycetaceae</taxon>
        <taxon>Laceyella</taxon>
    </lineage>
</organism>
<dbReference type="AlphaFoldDB" id="A0AA45WMZ0"/>
<dbReference type="Proteomes" id="UP001157946">
    <property type="component" value="Unassembled WGS sequence"/>
</dbReference>
<reference evidence="1" key="1">
    <citation type="submission" date="2017-05" db="EMBL/GenBank/DDBJ databases">
        <authorList>
            <person name="Varghese N."/>
            <person name="Submissions S."/>
        </authorList>
    </citation>
    <scope>NUCLEOTIDE SEQUENCE</scope>
    <source>
        <strain evidence="1">DSM 45262</strain>
    </source>
</reference>
<gene>
    <name evidence="1" type="ORF">SAMN06265361_102683</name>
</gene>
<evidence type="ECO:0000313" key="1">
    <source>
        <dbReference type="EMBL" id="SMP15217.1"/>
    </source>
</evidence>
<name>A0AA45WMZ0_9BACL</name>